<evidence type="ECO:0000256" key="1">
    <source>
        <dbReference type="SAM" id="MobiDB-lite"/>
    </source>
</evidence>
<dbReference type="EMBL" id="GBXI01009560">
    <property type="protein sequence ID" value="JAD04732.1"/>
    <property type="molecule type" value="Transcribed_RNA"/>
</dbReference>
<keyword evidence="2" id="KW-1133">Transmembrane helix</keyword>
<dbReference type="AlphaFoldDB" id="A0A0A1X0V3"/>
<proteinExistence type="predicted"/>
<feature type="domain" description="VWA7 Ig-like" evidence="3">
    <location>
        <begin position="880"/>
        <end position="969"/>
    </location>
</feature>
<evidence type="ECO:0000256" key="2">
    <source>
        <dbReference type="SAM" id="Phobius"/>
    </source>
</evidence>
<evidence type="ECO:0000259" key="3">
    <source>
        <dbReference type="Pfam" id="PF23619"/>
    </source>
</evidence>
<dbReference type="InterPro" id="IPR057615">
    <property type="entry name" value="Ig_VWA7"/>
</dbReference>
<feature type="region of interest" description="Disordered" evidence="1">
    <location>
        <begin position="42"/>
        <end position="66"/>
    </location>
</feature>
<reference evidence="4" key="2">
    <citation type="journal article" date="2015" name="Gigascience">
        <title>Reconstructing a comprehensive transcriptome assembly of a white-pupal translocated strain of the pest fruit fly Bactrocera cucurbitae.</title>
        <authorList>
            <person name="Sim S.B."/>
            <person name="Calla B."/>
            <person name="Hall B."/>
            <person name="DeRego T."/>
            <person name="Geib S.M."/>
        </authorList>
    </citation>
    <scope>NUCLEOTIDE SEQUENCE</scope>
</reference>
<dbReference type="InterPro" id="IPR052577">
    <property type="entry name" value="VWA7"/>
</dbReference>
<name>A0A0A1X0V3_ZEUCU</name>
<protein>
    <recommendedName>
        <fullName evidence="3">VWA7 Ig-like domain-containing protein</fullName>
    </recommendedName>
</protein>
<dbReference type="Pfam" id="PF23619">
    <property type="entry name" value="Ig_VWA7"/>
    <property type="match status" value="1"/>
</dbReference>
<keyword evidence="2" id="KW-0812">Transmembrane</keyword>
<gene>
    <name evidence="4" type="ORF">g.46808</name>
</gene>
<feature type="compositionally biased region" description="Low complexity" evidence="1">
    <location>
        <begin position="100"/>
        <end position="118"/>
    </location>
</feature>
<feature type="compositionally biased region" description="Gly residues" evidence="1">
    <location>
        <begin position="46"/>
        <end position="62"/>
    </location>
</feature>
<reference evidence="4" key="1">
    <citation type="submission" date="2014-11" db="EMBL/GenBank/DDBJ databases">
        <authorList>
            <person name="Geib S."/>
        </authorList>
    </citation>
    <scope>NUCLEOTIDE SEQUENCE</scope>
</reference>
<dbReference type="PANTHER" id="PTHR14905">
    <property type="entry name" value="NG37"/>
    <property type="match status" value="1"/>
</dbReference>
<dbReference type="PANTHER" id="PTHR14905:SF7">
    <property type="entry name" value="VON WILLEBRAND FACTOR A DOMAIN-CONTAINING PROTEIN 7"/>
    <property type="match status" value="1"/>
</dbReference>
<evidence type="ECO:0000313" key="4">
    <source>
        <dbReference type="EMBL" id="JAD04732.1"/>
    </source>
</evidence>
<feature type="region of interest" description="Disordered" evidence="1">
    <location>
        <begin position="249"/>
        <end position="290"/>
    </location>
</feature>
<keyword evidence="2" id="KW-0472">Membrane</keyword>
<feature type="region of interest" description="Disordered" evidence="1">
    <location>
        <begin position="100"/>
        <end position="123"/>
    </location>
</feature>
<accession>A0A0A1X0V3</accession>
<feature type="compositionally biased region" description="Low complexity" evidence="1">
    <location>
        <begin position="263"/>
        <end position="272"/>
    </location>
</feature>
<sequence length="1136" mass="123262">MLFPNTNTNKMSRLRLQFTTISLTIVILTLLIAYSQPSNAADYDGDGGGSELGSAGDGGGGASEVASGNDEIYETAVLQQDMDEHEKRQKLLEEMQEAMAELEGNADSAAPPTAATSAQPYDVSNESVNTIRTQARMDDVMTDSQEIEMMDSSTIMNGSAARAPIALPPTMLPRSLSTMIPAYVRQGKAEQFPRTISGGSVSVEEADANVSTSDYVEDEEHMNVRAQKAHKIDPIAMKLYHHSEADAEDNMLKDQQPAPPSQQPQHVAAPQPRTQQLQPNSSDDDYYEDPQDSLEKLQLHHQHKIHRPTVAPALPLTPSPPIASQPKSVSDVVEAIHRAQTNAARLPPAVPQARGAAWTTSGPLMDAAATPTTTVYGENTIDAITPNIAATTSSAMATGFDTESAAAAVAAALSTTTQTPTTAAATTAATTTTTTFTTTIRPAGKQGKQINITRGRKLLPHEQLRNYIEDAYIRMPLAVIVDPSADALEKTKALWREALRTNLNIKIVLVSLNASGIPAAYSFNNTRQFLAGLNSIKVKDGGNSFVGIVHASELVPYDSAVFISTAVIPPHTELVQDAAITLLKKRIRLYLIWYGERSASENETQEAVGGILGEVAIRSGGEVLHLVGSENSQELEGSTLTLVADAYVGTQEVDIPVDTTLSSLHVKIDAPMRTATLETPNGDINLKKLVKFKSLVLTLGADDSRLDAYVPLNKLRKATVYKLKIVPESVSDEYSVFVRAERKSDLFLDDLIKRFDAYFVKDRNAYPLNLYGSRLISLTETSPERSPATHANLRFDSNVEPKAVSAETAIIGDAEITMPKDQVETFSDNEIHSNRPNMPTNNTGVPTSIVNVDYKYNGVARGTTATLLQRDTTKIEMGLQSQLLLAPGMLGTLEFEVTNTRTEAVYHNIQVIDERRFLMRLNPQSIFLRAGEMAKVIVTVLIPNGTPQGTTDKITFTCHGGGTSSLSLNLKVVSSNAVDVQDTTAPTVSWTFGSRCDNVNALSTDCAERFWTLDITAQDWQSGILRLQSVPSGGLLYRNSYTVGSTEPLKATYIATCCEPKVALTAFDVTGNQRSYNVDVRDLVLTEASIAAIVLGALLLLLLIILLIWAIVWCCRRRQVSLDLPTYRSHSTRSME</sequence>
<organism evidence="4">
    <name type="scientific">Zeugodacus cucurbitae</name>
    <name type="common">Melon fruit fly</name>
    <name type="synonym">Bactrocera cucurbitae</name>
    <dbReference type="NCBI Taxonomy" id="28588"/>
    <lineage>
        <taxon>Eukaryota</taxon>
        <taxon>Metazoa</taxon>
        <taxon>Ecdysozoa</taxon>
        <taxon>Arthropoda</taxon>
        <taxon>Hexapoda</taxon>
        <taxon>Insecta</taxon>
        <taxon>Pterygota</taxon>
        <taxon>Neoptera</taxon>
        <taxon>Endopterygota</taxon>
        <taxon>Diptera</taxon>
        <taxon>Brachycera</taxon>
        <taxon>Muscomorpha</taxon>
        <taxon>Tephritoidea</taxon>
        <taxon>Tephritidae</taxon>
        <taxon>Zeugodacus</taxon>
        <taxon>Zeugodacus</taxon>
    </lineage>
</organism>
<feature type="transmembrane region" description="Helical" evidence="2">
    <location>
        <begin position="1090"/>
        <end position="1112"/>
    </location>
</feature>